<sequence>MGNNGTHCFDTHSAIVQKVCADYQINWKLWALMGEPVGNYTLSWKLTSIQFRDQRKRGDRLWFSPDSLPPELRKAAGLIELYIDGHASVNVTGAHTIDMLGFRHRFNTGTAVRPGGQHSFNVPGSPSWDDVFGHYDLCKPAEAGQWKVDAKTAQNAFKQGIYSLQDLILCPESGVSELTMLEDAVDKLCSKPGAAAKFVFCQKQEEKDKKDAAKQDKEAAGNKAQNKEKEPSAPGLGASVLDGAGRRPPESIHDLLDESTERTAIRKKLAQETASYRRTAEAACQDILRDIDACYVRAQCPRPQPPAGTSEGECNTARGGNEVPDLYLVTSDCDEKCREGIARRRKEEREKEAREWHAKWDPIRTRCEPYYEQQKHYRQCEKNVRQTCNPKNFNNLNECTNEQVRTKGPTEKDARKLMQKEWNQRSKTGSSITNSILD</sequence>
<dbReference type="Proteomes" id="UP000031572">
    <property type="component" value="Unassembled WGS sequence"/>
</dbReference>
<feature type="compositionally biased region" description="Polar residues" evidence="1">
    <location>
        <begin position="425"/>
        <end position="438"/>
    </location>
</feature>
<feature type="compositionally biased region" description="Basic and acidic residues" evidence="1">
    <location>
        <begin position="244"/>
        <end position="259"/>
    </location>
</feature>
<comment type="caution">
    <text evidence="4">The sequence shown here is derived from an EMBL/GenBank/DDBJ whole genome shotgun (WGS) entry which is preliminary data.</text>
</comment>
<feature type="compositionally biased region" description="Basic and acidic residues" evidence="1">
    <location>
        <begin position="209"/>
        <end position="231"/>
    </location>
</feature>
<dbReference type="AlphaFoldDB" id="A0A0C2BVU0"/>
<dbReference type="STRING" id="709839.TSA66_00360"/>
<proteinExistence type="predicted"/>
<evidence type="ECO:0000256" key="1">
    <source>
        <dbReference type="SAM" id="MobiDB-lite"/>
    </source>
</evidence>
<evidence type="ECO:0000313" key="3">
    <source>
        <dbReference type="EMBL" id="KIF82062.1"/>
    </source>
</evidence>
<evidence type="ECO:0000313" key="2">
    <source>
        <dbReference type="EMBL" id="KIF81695.1"/>
    </source>
</evidence>
<feature type="region of interest" description="Disordered" evidence="1">
    <location>
        <begin position="402"/>
        <end position="438"/>
    </location>
</feature>
<evidence type="ECO:0000313" key="5">
    <source>
        <dbReference type="Proteomes" id="UP000031572"/>
    </source>
</evidence>
<dbReference type="EMBL" id="JWJG01000004">
    <property type="protein sequence ID" value="KIF84144.1"/>
    <property type="molecule type" value="Genomic_DNA"/>
</dbReference>
<gene>
    <name evidence="4" type="ORF">TSA66_00360</name>
    <name evidence="2" type="ORF">TSA66_14295</name>
    <name evidence="3" type="ORF">TSA66_16660</name>
</gene>
<accession>A0A0C2BVU0</accession>
<feature type="compositionally biased region" description="Basic and acidic residues" evidence="1">
    <location>
        <begin position="404"/>
        <end position="424"/>
    </location>
</feature>
<organism evidence="4 5">
    <name type="scientific">Noviherbaspirillum autotrophicum</name>
    <dbReference type="NCBI Taxonomy" id="709839"/>
    <lineage>
        <taxon>Bacteria</taxon>
        <taxon>Pseudomonadati</taxon>
        <taxon>Pseudomonadota</taxon>
        <taxon>Betaproteobacteria</taxon>
        <taxon>Burkholderiales</taxon>
        <taxon>Oxalobacteraceae</taxon>
        <taxon>Noviherbaspirillum</taxon>
    </lineage>
</organism>
<feature type="region of interest" description="Disordered" evidence="1">
    <location>
        <begin position="209"/>
        <end position="259"/>
    </location>
</feature>
<dbReference type="EMBL" id="JWJG01000028">
    <property type="protein sequence ID" value="KIF81695.1"/>
    <property type="molecule type" value="Genomic_DNA"/>
</dbReference>
<protein>
    <submittedName>
        <fullName evidence="4">Uncharacterized protein</fullName>
    </submittedName>
</protein>
<keyword evidence="5" id="KW-1185">Reference proteome</keyword>
<reference evidence="4 5" key="1">
    <citation type="submission" date="2014-12" db="EMBL/GenBank/DDBJ databases">
        <title>Denitrispirillum autotrophicum gen. nov., sp. nov., Denitrifying, Facultatively Autotrophic Bacteria Isolated from Rice Paddy Soil.</title>
        <authorList>
            <person name="Ishii S."/>
            <person name="Ashida N."/>
            <person name="Ohno H."/>
            <person name="Otsuka S."/>
            <person name="Yokota A."/>
            <person name="Senoo K."/>
        </authorList>
    </citation>
    <scope>NUCLEOTIDE SEQUENCE [LARGE SCALE GENOMIC DNA]</scope>
    <source>
        <strain evidence="4 5">TSA66</strain>
    </source>
</reference>
<evidence type="ECO:0000313" key="4">
    <source>
        <dbReference type="EMBL" id="KIF84144.1"/>
    </source>
</evidence>
<name>A0A0C2BVU0_9BURK</name>
<dbReference type="EMBL" id="JWJG01000028">
    <property type="protein sequence ID" value="KIF82062.1"/>
    <property type="molecule type" value="Genomic_DNA"/>
</dbReference>